<dbReference type="InterPro" id="IPR029433">
    <property type="entry name" value="DUF4438_N"/>
</dbReference>
<evidence type="ECO:0000313" key="3">
    <source>
        <dbReference type="EMBL" id="TDW09092.1"/>
    </source>
</evidence>
<comment type="caution">
    <text evidence="3">The sequence shown here is derived from an EMBL/GenBank/DDBJ whole genome shotgun (WGS) entry which is preliminary data.</text>
</comment>
<dbReference type="AlphaFoldDB" id="A0A4R7ZFF1"/>
<dbReference type="InterPro" id="IPR044910">
    <property type="entry name" value="TM_1086_SG_dom"/>
</dbReference>
<organism evidence="3 4">
    <name type="scientific">Breznakia blatticola</name>
    <dbReference type="NCBI Taxonomy" id="1754012"/>
    <lineage>
        <taxon>Bacteria</taxon>
        <taxon>Bacillati</taxon>
        <taxon>Bacillota</taxon>
        <taxon>Erysipelotrichia</taxon>
        <taxon>Erysipelotrichales</taxon>
        <taxon>Erysipelotrichaceae</taxon>
        <taxon>Breznakia</taxon>
    </lineage>
</organism>
<dbReference type="Gene3D" id="2.40.10.170">
    <property type="match status" value="1"/>
</dbReference>
<evidence type="ECO:0000313" key="4">
    <source>
        <dbReference type="Proteomes" id="UP000294743"/>
    </source>
</evidence>
<dbReference type="Gene3D" id="4.10.1180.10">
    <property type="entry name" value="tm1086 domain"/>
    <property type="match status" value="1"/>
</dbReference>
<dbReference type="OrthoDB" id="596789at2"/>
<reference evidence="3 4" key="1">
    <citation type="submission" date="2019-03" db="EMBL/GenBank/DDBJ databases">
        <title>Genomic Encyclopedia of Type Strains, Phase IV (KMG-IV): sequencing the most valuable type-strain genomes for metagenomic binning, comparative biology and taxonomic classification.</title>
        <authorList>
            <person name="Goeker M."/>
        </authorList>
    </citation>
    <scope>NUCLEOTIDE SEQUENCE [LARGE SCALE GENOMIC DNA]</scope>
    <source>
        <strain evidence="3 4">DSM 28867</strain>
    </source>
</reference>
<dbReference type="InterPro" id="IPR048399">
    <property type="entry name" value="DUF4438_C"/>
</dbReference>
<dbReference type="InterPro" id="IPR044909">
    <property type="entry name" value="TM_1086_sf"/>
</dbReference>
<dbReference type="Gene3D" id="2.102.30.10">
    <property type="entry name" value="tm1086 (SG structure) domain"/>
    <property type="match status" value="1"/>
</dbReference>
<dbReference type="RefSeq" id="WP_134171350.1">
    <property type="nucleotide sequence ID" value="NZ_SODD01000063.1"/>
</dbReference>
<feature type="domain" description="DUF4438" evidence="1">
    <location>
        <begin position="25"/>
        <end position="157"/>
    </location>
</feature>
<sequence>MKTNKEKLVMHSLIGKIHHPTGRGYRVGYDGKGRIIPAVGGITYNFQIGDSCMGIVGDHVEPGVSIQNPNKDENPALQLFSCVGNKVRITSGDAKGKTGVITGTHGGIEHAFVYFDEDVLDFLSGDETMLVKGYGQGLAIEEFPNIKVMNLDPELFEIMEAKEFLREEENHLKIGVTHIIPACLMGSGLGASALESGDYDIMTQDEDMNKQYKLDTLRFGDIVAIEDHNGFNGPHYKKGSWIIGVIVHSDSYTSGHGPGVCALFTSNDDSIVPFIDKQANLKNFIK</sequence>
<accession>A0A4R7ZFF1</accession>
<dbReference type="Pfam" id="PF20999">
    <property type="entry name" value="DUF4438_C"/>
    <property type="match status" value="1"/>
</dbReference>
<dbReference type="EMBL" id="SODD01000063">
    <property type="protein sequence ID" value="TDW09092.1"/>
    <property type="molecule type" value="Genomic_DNA"/>
</dbReference>
<feature type="domain" description="DUF4438" evidence="2">
    <location>
        <begin position="166"/>
        <end position="284"/>
    </location>
</feature>
<evidence type="ECO:0000259" key="1">
    <source>
        <dbReference type="Pfam" id="PF14505"/>
    </source>
</evidence>
<evidence type="ECO:0000259" key="2">
    <source>
        <dbReference type="Pfam" id="PF20999"/>
    </source>
</evidence>
<protein>
    <submittedName>
        <fullName evidence="3">Uncharacterized protein DUF4438</fullName>
    </submittedName>
</protein>
<proteinExistence type="predicted"/>
<keyword evidence="4" id="KW-1185">Reference proteome</keyword>
<dbReference type="Pfam" id="PF14505">
    <property type="entry name" value="DUF4438"/>
    <property type="match status" value="1"/>
</dbReference>
<dbReference type="Proteomes" id="UP000294743">
    <property type="component" value="Unassembled WGS sequence"/>
</dbReference>
<gene>
    <name evidence="3" type="ORF">EDD63_1631</name>
</gene>
<name>A0A4R7ZFF1_9FIRM</name>